<reference evidence="10 11" key="1">
    <citation type="submission" date="2019-06" db="EMBL/GenBank/DDBJ databases">
        <title>New taxonomy in bacterial strain CC-CFT640, isolated from vineyard.</title>
        <authorList>
            <person name="Lin S.-Y."/>
            <person name="Tsai C.-F."/>
            <person name="Young C.-C."/>
        </authorList>
    </citation>
    <scope>NUCLEOTIDE SEQUENCE [LARGE SCALE GENOMIC DNA]</scope>
    <source>
        <strain evidence="10 11">CC-CFT640</strain>
    </source>
</reference>
<feature type="transmembrane region" description="Helical" evidence="8">
    <location>
        <begin position="404"/>
        <end position="423"/>
    </location>
</feature>
<dbReference type="PROSITE" id="PS00216">
    <property type="entry name" value="SUGAR_TRANSPORT_1"/>
    <property type="match status" value="1"/>
</dbReference>
<dbReference type="NCBIfam" id="TIGR00711">
    <property type="entry name" value="efflux_EmrB"/>
    <property type="match status" value="1"/>
</dbReference>
<dbReference type="PROSITE" id="PS50850">
    <property type="entry name" value="MFS"/>
    <property type="match status" value="1"/>
</dbReference>
<feature type="transmembrane region" description="Helical" evidence="8">
    <location>
        <begin position="83"/>
        <end position="103"/>
    </location>
</feature>
<dbReference type="InterPro" id="IPR011701">
    <property type="entry name" value="MFS"/>
</dbReference>
<gene>
    <name evidence="10" type="ORF">FHP25_37945</name>
</gene>
<evidence type="ECO:0000256" key="2">
    <source>
        <dbReference type="ARBA" id="ARBA00008537"/>
    </source>
</evidence>
<sequence>MTAAIAQPAPGRHYRLLITGTMMLATLLHVIDATIANVALPHMQGTLVATQDQISWVLTSYIVSSAIMTPLAGWLADRLGRRRLLIIAVVGFTITSMLCGAAASLEQMVLFRAVQGAFGATLVPLSQAILLDSYPPEEHGFVMSIWGVAVMVGPIMGPTLGGWLTEEFSWRWVFYINLPVGLLCLGGIVALIHDHGPSRRRPFDLMGFALLGISLGSAQLMLDRGELADWFHSTEIVIEAVIAGVALVMFLIHATTTNHPFLDLRLFEDRNVSVGLLFAGLAGLILIATAALMPPFLQNLRGYPVITVGIMLAPRGIGMMIAMLIFARIAGRFDARLIVAAGFGITAYSIWLMTQFNFDIDAWAVVWSGALQGFGLGFVWPPLSTIMFASLHPSQRTDVASLNALARNLGGSVGIAALVAILSQNTQVARADLAPSISTLNPTWMAVVGSGGQSATTLALWDVELTRQASMIAYLNDFQLMMFVVLASIPLLVLLKPAPVAARR</sequence>
<feature type="transmembrane region" description="Helical" evidence="8">
    <location>
        <begin position="303"/>
        <end position="325"/>
    </location>
</feature>
<dbReference type="OrthoDB" id="9771737at2"/>
<feature type="transmembrane region" description="Helical" evidence="8">
    <location>
        <begin position="337"/>
        <end position="356"/>
    </location>
</feature>
<dbReference type="InterPro" id="IPR004638">
    <property type="entry name" value="EmrB-like"/>
</dbReference>
<dbReference type="InterPro" id="IPR036259">
    <property type="entry name" value="MFS_trans_sf"/>
</dbReference>
<comment type="caution">
    <text evidence="10">The sequence shown here is derived from an EMBL/GenBank/DDBJ whole genome shotgun (WGS) entry which is preliminary data.</text>
</comment>
<evidence type="ECO:0000256" key="1">
    <source>
        <dbReference type="ARBA" id="ARBA00004651"/>
    </source>
</evidence>
<evidence type="ECO:0000256" key="5">
    <source>
        <dbReference type="ARBA" id="ARBA00022692"/>
    </source>
</evidence>
<dbReference type="Gene3D" id="1.20.1720.10">
    <property type="entry name" value="Multidrug resistance protein D"/>
    <property type="match status" value="1"/>
</dbReference>
<dbReference type="Gene3D" id="1.20.1250.20">
    <property type="entry name" value="MFS general substrate transporter like domains"/>
    <property type="match status" value="1"/>
</dbReference>
<keyword evidence="4" id="KW-1003">Cell membrane</keyword>
<protein>
    <submittedName>
        <fullName evidence="10">DHA2 family efflux MFS transporter permease subunit</fullName>
    </submittedName>
</protein>
<evidence type="ECO:0000313" key="11">
    <source>
        <dbReference type="Proteomes" id="UP000321638"/>
    </source>
</evidence>
<name>A0A5C8P865_9HYPH</name>
<feature type="transmembrane region" description="Helical" evidence="8">
    <location>
        <begin position="141"/>
        <end position="160"/>
    </location>
</feature>
<evidence type="ECO:0000256" key="6">
    <source>
        <dbReference type="ARBA" id="ARBA00022989"/>
    </source>
</evidence>
<dbReference type="Proteomes" id="UP000321638">
    <property type="component" value="Unassembled WGS sequence"/>
</dbReference>
<dbReference type="PRINTS" id="PR01036">
    <property type="entry name" value="TCRTETB"/>
</dbReference>
<dbReference type="InterPro" id="IPR005829">
    <property type="entry name" value="Sugar_transporter_CS"/>
</dbReference>
<dbReference type="AlphaFoldDB" id="A0A5C8P865"/>
<keyword evidence="11" id="KW-1185">Reference proteome</keyword>
<feature type="transmembrane region" description="Helical" evidence="8">
    <location>
        <begin position="274"/>
        <end position="297"/>
    </location>
</feature>
<dbReference type="PANTHER" id="PTHR42718">
    <property type="entry name" value="MAJOR FACILITATOR SUPERFAMILY MULTIDRUG TRANSPORTER MFSC"/>
    <property type="match status" value="1"/>
</dbReference>
<dbReference type="CDD" id="cd17503">
    <property type="entry name" value="MFS_LmrB_MDR_like"/>
    <property type="match status" value="1"/>
</dbReference>
<dbReference type="GO" id="GO:0022857">
    <property type="term" value="F:transmembrane transporter activity"/>
    <property type="evidence" value="ECO:0007669"/>
    <property type="project" value="InterPro"/>
</dbReference>
<organism evidence="10 11">
    <name type="scientific">Vineibacter terrae</name>
    <dbReference type="NCBI Taxonomy" id="2586908"/>
    <lineage>
        <taxon>Bacteria</taxon>
        <taxon>Pseudomonadati</taxon>
        <taxon>Pseudomonadota</taxon>
        <taxon>Alphaproteobacteria</taxon>
        <taxon>Hyphomicrobiales</taxon>
        <taxon>Vineibacter</taxon>
    </lineage>
</organism>
<keyword evidence="3" id="KW-0813">Transport</keyword>
<dbReference type="PANTHER" id="PTHR42718:SF9">
    <property type="entry name" value="MAJOR FACILITATOR SUPERFAMILY MULTIDRUG TRANSPORTER MFSC"/>
    <property type="match status" value="1"/>
</dbReference>
<evidence type="ECO:0000256" key="4">
    <source>
        <dbReference type="ARBA" id="ARBA00022475"/>
    </source>
</evidence>
<dbReference type="GO" id="GO:0005886">
    <property type="term" value="C:plasma membrane"/>
    <property type="evidence" value="ECO:0007669"/>
    <property type="project" value="UniProtKB-SubCell"/>
</dbReference>
<keyword evidence="5 8" id="KW-0812">Transmembrane</keyword>
<comment type="similarity">
    <text evidence="2">Belongs to the major facilitator superfamily. EmrB family.</text>
</comment>
<evidence type="ECO:0000256" key="8">
    <source>
        <dbReference type="SAM" id="Phobius"/>
    </source>
</evidence>
<dbReference type="RefSeq" id="WP_147852226.1">
    <property type="nucleotide sequence ID" value="NZ_VDUZ01000075.1"/>
</dbReference>
<feature type="domain" description="Major facilitator superfamily (MFS) profile" evidence="9">
    <location>
        <begin position="18"/>
        <end position="504"/>
    </location>
</feature>
<feature type="transmembrane region" description="Helical" evidence="8">
    <location>
        <begin position="16"/>
        <end position="36"/>
    </location>
</feature>
<dbReference type="InterPro" id="IPR020846">
    <property type="entry name" value="MFS_dom"/>
</dbReference>
<feature type="transmembrane region" description="Helical" evidence="8">
    <location>
        <begin position="56"/>
        <end position="76"/>
    </location>
</feature>
<evidence type="ECO:0000256" key="3">
    <source>
        <dbReference type="ARBA" id="ARBA00022448"/>
    </source>
</evidence>
<keyword evidence="7 8" id="KW-0472">Membrane</keyword>
<evidence type="ECO:0000313" key="10">
    <source>
        <dbReference type="EMBL" id="TXL69651.1"/>
    </source>
</evidence>
<accession>A0A5C8P865</accession>
<proteinExistence type="inferred from homology"/>
<dbReference type="EMBL" id="VDUZ01000075">
    <property type="protein sequence ID" value="TXL69651.1"/>
    <property type="molecule type" value="Genomic_DNA"/>
</dbReference>
<evidence type="ECO:0000259" key="9">
    <source>
        <dbReference type="PROSITE" id="PS50850"/>
    </source>
</evidence>
<feature type="transmembrane region" description="Helical" evidence="8">
    <location>
        <begin position="362"/>
        <end position="383"/>
    </location>
</feature>
<feature type="transmembrane region" description="Helical" evidence="8">
    <location>
        <begin position="234"/>
        <end position="253"/>
    </location>
</feature>
<evidence type="ECO:0000256" key="7">
    <source>
        <dbReference type="ARBA" id="ARBA00023136"/>
    </source>
</evidence>
<keyword evidence="6 8" id="KW-1133">Transmembrane helix</keyword>
<feature type="transmembrane region" description="Helical" evidence="8">
    <location>
        <begin position="172"/>
        <end position="193"/>
    </location>
</feature>
<comment type="subcellular location">
    <subcellularLocation>
        <location evidence="1">Cell membrane</location>
        <topology evidence="1">Multi-pass membrane protein</topology>
    </subcellularLocation>
</comment>
<dbReference type="SUPFAM" id="SSF103473">
    <property type="entry name" value="MFS general substrate transporter"/>
    <property type="match status" value="1"/>
</dbReference>
<dbReference type="Pfam" id="PF07690">
    <property type="entry name" value="MFS_1"/>
    <property type="match status" value="1"/>
</dbReference>
<feature type="transmembrane region" description="Helical" evidence="8">
    <location>
        <begin position="473"/>
        <end position="495"/>
    </location>
</feature>